<dbReference type="RefSeq" id="WP_082071648.1">
    <property type="nucleotide sequence ID" value="NZ_JYIW01000025.1"/>
</dbReference>
<proteinExistence type="predicted"/>
<dbReference type="PATRIC" id="fig|82380.11.peg.2345"/>
<dbReference type="InterPro" id="IPR027802">
    <property type="entry name" value="Multi-ubiquitin_dom"/>
</dbReference>
<organism evidence="2 3">
    <name type="scientific">Microbacterium oxydans</name>
    <dbReference type="NCBI Taxonomy" id="82380"/>
    <lineage>
        <taxon>Bacteria</taxon>
        <taxon>Bacillati</taxon>
        <taxon>Actinomycetota</taxon>
        <taxon>Actinomycetes</taxon>
        <taxon>Micrococcales</taxon>
        <taxon>Microbacteriaceae</taxon>
        <taxon>Microbacterium</taxon>
    </lineage>
</organism>
<feature type="domain" description="Multi-ubiquitin" evidence="1">
    <location>
        <begin position="140"/>
        <end position="198"/>
    </location>
</feature>
<sequence>MAPTDPVRIFIDGKPIDAPKRRLTGAQLRKLTAPPAENIWLDLPDAPDQLVADQETVALTPGMRFFTDQVRTIFIDKVPYQVRSATLTEDQLRAVTTPPIPETHGVWKDIPDEVDDPISDGEIVPIADGDRFVTRVITIRVTVNRQAVTLDGRRHTGQQIKDAAIAQGVAIGPDFLLSRKNGQKFRPVGDDEQIRVKRDDEFRAVDGDDNS</sequence>
<accession>A0A0F0L6M4</accession>
<name>A0A0F0L6M4_9MICO</name>
<dbReference type="Proteomes" id="UP000033640">
    <property type="component" value="Unassembled WGS sequence"/>
</dbReference>
<dbReference type="AlphaFoldDB" id="A0A0F0L6M4"/>
<evidence type="ECO:0000313" key="3">
    <source>
        <dbReference type="Proteomes" id="UP000033640"/>
    </source>
</evidence>
<protein>
    <recommendedName>
        <fullName evidence="1">Multi-ubiquitin domain-containing protein</fullName>
    </recommendedName>
</protein>
<evidence type="ECO:0000313" key="2">
    <source>
        <dbReference type="EMBL" id="KJL28827.1"/>
    </source>
</evidence>
<dbReference type="Pfam" id="PF14452">
    <property type="entry name" value="Multi_ubiq"/>
    <property type="match status" value="2"/>
</dbReference>
<dbReference type="OrthoDB" id="8256314at2"/>
<gene>
    <name evidence="2" type="ORF">RS83_02308</name>
</gene>
<feature type="domain" description="Multi-ubiquitin" evidence="1">
    <location>
        <begin position="7"/>
        <end position="66"/>
    </location>
</feature>
<evidence type="ECO:0000259" key="1">
    <source>
        <dbReference type="Pfam" id="PF14452"/>
    </source>
</evidence>
<reference evidence="2 3" key="1">
    <citation type="submission" date="2015-02" db="EMBL/GenBank/DDBJ databases">
        <title>Draft genome sequences of ten Microbacterium spp. with emphasis on heavy metal contaminated environments.</title>
        <authorList>
            <person name="Corretto E."/>
        </authorList>
    </citation>
    <scope>NUCLEOTIDE SEQUENCE [LARGE SCALE GENOMIC DNA]</scope>
    <source>
        <strain evidence="2 3">BEL4b</strain>
    </source>
</reference>
<dbReference type="EMBL" id="JYIW01000025">
    <property type="protein sequence ID" value="KJL28827.1"/>
    <property type="molecule type" value="Genomic_DNA"/>
</dbReference>
<comment type="caution">
    <text evidence="2">The sequence shown here is derived from an EMBL/GenBank/DDBJ whole genome shotgun (WGS) entry which is preliminary data.</text>
</comment>